<dbReference type="RefSeq" id="WP_204497446.1">
    <property type="nucleotide sequence ID" value="NZ_JAFBDR010000002.1"/>
</dbReference>
<keyword evidence="2" id="KW-0167">Capsid protein</keyword>
<proteinExistence type="predicted"/>
<dbReference type="InterPro" id="IPR014867">
    <property type="entry name" value="Spore_coat_CotH_CotH2/3/7"/>
</dbReference>
<dbReference type="Pfam" id="PF08757">
    <property type="entry name" value="CotH"/>
    <property type="match status" value="1"/>
</dbReference>
<name>A0ABS2MVX6_9BACI</name>
<evidence type="ECO:0000313" key="2">
    <source>
        <dbReference type="EMBL" id="MBM7570001.1"/>
    </source>
</evidence>
<evidence type="ECO:0000313" key="3">
    <source>
        <dbReference type="Proteomes" id="UP001296943"/>
    </source>
</evidence>
<organism evidence="2 3">
    <name type="scientific">Aquibacillus albus</name>
    <dbReference type="NCBI Taxonomy" id="1168171"/>
    <lineage>
        <taxon>Bacteria</taxon>
        <taxon>Bacillati</taxon>
        <taxon>Bacillota</taxon>
        <taxon>Bacilli</taxon>
        <taxon>Bacillales</taxon>
        <taxon>Bacillaceae</taxon>
        <taxon>Aquibacillus</taxon>
    </lineage>
</organism>
<comment type="caution">
    <text evidence="2">The sequence shown here is derived from an EMBL/GenBank/DDBJ whole genome shotgun (WGS) entry which is preliminary data.</text>
</comment>
<dbReference type="PANTHER" id="PTHR40050">
    <property type="entry name" value="INNER SPORE COAT PROTEIN H"/>
    <property type="match status" value="1"/>
</dbReference>
<keyword evidence="2" id="KW-0946">Virion</keyword>
<reference evidence="2 3" key="1">
    <citation type="submission" date="2021-01" db="EMBL/GenBank/DDBJ databases">
        <title>Genomic Encyclopedia of Type Strains, Phase IV (KMG-IV): sequencing the most valuable type-strain genomes for metagenomic binning, comparative biology and taxonomic classification.</title>
        <authorList>
            <person name="Goeker M."/>
        </authorList>
    </citation>
    <scope>NUCLEOTIDE SEQUENCE [LARGE SCALE GENOMIC DNA]</scope>
    <source>
        <strain evidence="2 3">DSM 23711</strain>
    </source>
</reference>
<evidence type="ECO:0000256" key="1">
    <source>
        <dbReference type="SAM" id="MobiDB-lite"/>
    </source>
</evidence>
<dbReference type="PANTHER" id="PTHR40050:SF1">
    <property type="entry name" value="INNER SPORE COAT PROTEIN H"/>
    <property type="match status" value="1"/>
</dbReference>
<dbReference type="InterPro" id="IPR013783">
    <property type="entry name" value="Ig-like_fold"/>
</dbReference>
<sequence length="568" mass="66073">MQQKLFILGMFIVVIVLLSACAYLTADPIEDASSEQSATKEDSAEQGSTSDLVMEDKRIYKEDEEGSLEHFYVTILDEQSAGDPSFYEMNEFYQFHDQDEDSPVLHVIFQLGDENGPSKKMKGNVPNGNATIQIRGNSSKLEVQKSYKIKLKDSAGLWRGQNNLNLNKHADDITRVKNKLAFDLFKTIPDFISMRTQFVEIHVKDLTAGASSFESYGLYTHVEQANERYLNAHGLNPYGNLYKASRFEFFRYEDTIKVKDDPTYNEEAFERILEIKGSDDHSGLIEMLQAVNDTKRNMDDVVEQYFDKDNYLTWIATNILFGNIDTMSTNYYLYSPPNTDKWYFIPWDYDKGFGWYEERGRYVPAWQTGLARYWGTVLHKRYFKNPENVAALNEKIEELAAYINEKEVERLLDNYYPIVKELVSQPPDLTYFPIELEDFDAEFYDLVNELEKNKAIYEEQLEHPMPIFLGSAVEKNGGYTFNWEYAYDIQGDDLSYTFQISEDTSFETVIHEQADLLGTSTTVRDLPEGRLYWRVLVSDEHGNQQIPFDRFIDREGSYHWGLKEFINQ</sequence>
<protein>
    <submittedName>
        <fullName evidence="2">Spore coat protein H</fullName>
    </submittedName>
</protein>
<accession>A0ABS2MVX6</accession>
<keyword evidence="3" id="KW-1185">Reference proteome</keyword>
<gene>
    <name evidence="2" type="ORF">JOC48_000479</name>
</gene>
<feature type="region of interest" description="Disordered" evidence="1">
    <location>
        <begin position="32"/>
        <end position="54"/>
    </location>
</feature>
<dbReference type="Proteomes" id="UP001296943">
    <property type="component" value="Unassembled WGS sequence"/>
</dbReference>
<dbReference type="EMBL" id="JAFBDR010000002">
    <property type="protein sequence ID" value="MBM7570001.1"/>
    <property type="molecule type" value="Genomic_DNA"/>
</dbReference>
<dbReference type="Gene3D" id="2.60.40.10">
    <property type="entry name" value="Immunoglobulins"/>
    <property type="match status" value="1"/>
</dbReference>
<dbReference type="PROSITE" id="PS51257">
    <property type="entry name" value="PROKAR_LIPOPROTEIN"/>
    <property type="match status" value="1"/>
</dbReference>